<dbReference type="EMBL" id="LN734150">
    <property type="protein sequence ID" value="CEP19937.1"/>
    <property type="molecule type" value="Genomic_DNA"/>
</dbReference>
<dbReference type="GO" id="GO:0006298">
    <property type="term" value="P:mismatch repair"/>
    <property type="evidence" value="ECO:0007669"/>
    <property type="project" value="InterPro"/>
</dbReference>
<dbReference type="InterPro" id="IPR000432">
    <property type="entry name" value="DNA_mismatch_repair_MutS_C"/>
</dbReference>
<evidence type="ECO:0000313" key="7">
    <source>
        <dbReference type="Proteomes" id="UP000054107"/>
    </source>
</evidence>
<dbReference type="InterPro" id="IPR045076">
    <property type="entry name" value="MutS"/>
</dbReference>
<evidence type="ECO:0000256" key="2">
    <source>
        <dbReference type="ARBA" id="ARBA00022741"/>
    </source>
</evidence>
<accession>A0A0B7NR64</accession>
<evidence type="ECO:0000259" key="5">
    <source>
        <dbReference type="SMART" id="SM00534"/>
    </source>
</evidence>
<dbReference type="GO" id="GO:0005634">
    <property type="term" value="C:nucleus"/>
    <property type="evidence" value="ECO:0007669"/>
    <property type="project" value="TreeGrafter"/>
</dbReference>
<dbReference type="GO" id="GO:0005524">
    <property type="term" value="F:ATP binding"/>
    <property type="evidence" value="ECO:0007669"/>
    <property type="project" value="UniProtKB-KW"/>
</dbReference>
<gene>
    <name evidence="6" type="primary">PARPA_14256.1 scaffold 48946</name>
</gene>
<dbReference type="AlphaFoldDB" id="A0A0B7NR64"/>
<feature type="domain" description="DNA mismatch repair proteins mutS family" evidence="5">
    <location>
        <begin position="7"/>
        <end position="142"/>
    </location>
</feature>
<dbReference type="GO" id="GO:0030983">
    <property type="term" value="F:mismatched DNA binding"/>
    <property type="evidence" value="ECO:0007669"/>
    <property type="project" value="InterPro"/>
</dbReference>
<reference evidence="6 7" key="1">
    <citation type="submission" date="2014-09" db="EMBL/GenBank/DDBJ databases">
        <authorList>
            <person name="Ellenberger Sabrina"/>
        </authorList>
    </citation>
    <scope>NUCLEOTIDE SEQUENCE [LARGE SCALE GENOMIC DNA]</scope>
    <source>
        <strain evidence="6 7">CBS 412.66</strain>
    </source>
</reference>
<evidence type="ECO:0000256" key="1">
    <source>
        <dbReference type="ARBA" id="ARBA00006271"/>
    </source>
</evidence>
<dbReference type="Proteomes" id="UP000054107">
    <property type="component" value="Unassembled WGS sequence"/>
</dbReference>
<keyword evidence="4" id="KW-0238">DNA-binding</keyword>
<dbReference type="OrthoDB" id="10252754at2759"/>
<organism evidence="6 7">
    <name type="scientific">Parasitella parasitica</name>
    <dbReference type="NCBI Taxonomy" id="35722"/>
    <lineage>
        <taxon>Eukaryota</taxon>
        <taxon>Fungi</taxon>
        <taxon>Fungi incertae sedis</taxon>
        <taxon>Mucoromycota</taxon>
        <taxon>Mucoromycotina</taxon>
        <taxon>Mucoromycetes</taxon>
        <taxon>Mucorales</taxon>
        <taxon>Mucorineae</taxon>
        <taxon>Mucoraceae</taxon>
        <taxon>Parasitella</taxon>
    </lineage>
</organism>
<proteinExistence type="inferred from homology"/>
<keyword evidence="2" id="KW-0547">Nucleotide-binding</keyword>
<sequence>MLHFDIVISNLFKIKLLSRLANENMFSDIGTSSFMSEMREIAYLLQHVTSDSLVLIDELGRGTSPEDALGISGAVCEDLARTRAFCFFATHLHELTYTLDVYPNVVNLQFKVNVTKTNDRDCTVDYQYKIEDGRLTTENHYGTYMISSHEPLRLF</sequence>
<dbReference type="PANTHER" id="PTHR11361:SF21">
    <property type="entry name" value="MUTS PROTEIN HOMOLOG 4"/>
    <property type="match status" value="1"/>
</dbReference>
<keyword evidence="3" id="KW-0067">ATP-binding</keyword>
<dbReference type="SMART" id="SM00534">
    <property type="entry name" value="MUTSac"/>
    <property type="match status" value="1"/>
</dbReference>
<dbReference type="GO" id="GO:0140664">
    <property type="term" value="F:ATP-dependent DNA damage sensor activity"/>
    <property type="evidence" value="ECO:0007669"/>
    <property type="project" value="InterPro"/>
</dbReference>
<name>A0A0B7NR64_9FUNG</name>
<evidence type="ECO:0000256" key="4">
    <source>
        <dbReference type="ARBA" id="ARBA00023125"/>
    </source>
</evidence>
<dbReference type="PANTHER" id="PTHR11361">
    <property type="entry name" value="DNA MISMATCH REPAIR PROTEIN MUTS FAMILY MEMBER"/>
    <property type="match status" value="1"/>
</dbReference>
<dbReference type="Gene3D" id="3.40.50.300">
    <property type="entry name" value="P-loop containing nucleotide triphosphate hydrolases"/>
    <property type="match status" value="1"/>
</dbReference>
<evidence type="ECO:0000256" key="3">
    <source>
        <dbReference type="ARBA" id="ARBA00022840"/>
    </source>
</evidence>
<dbReference type="InterPro" id="IPR027417">
    <property type="entry name" value="P-loop_NTPase"/>
</dbReference>
<comment type="similarity">
    <text evidence="1">Belongs to the DNA mismatch repair MutS family.</text>
</comment>
<dbReference type="SUPFAM" id="SSF52540">
    <property type="entry name" value="P-loop containing nucleoside triphosphate hydrolases"/>
    <property type="match status" value="1"/>
</dbReference>
<evidence type="ECO:0000313" key="6">
    <source>
        <dbReference type="EMBL" id="CEP19937.1"/>
    </source>
</evidence>
<protein>
    <recommendedName>
        <fullName evidence="5">DNA mismatch repair proteins mutS family domain-containing protein</fullName>
    </recommendedName>
</protein>
<dbReference type="STRING" id="35722.A0A0B7NR64"/>
<dbReference type="GO" id="GO:0007131">
    <property type="term" value="P:reciprocal meiotic recombination"/>
    <property type="evidence" value="ECO:0007669"/>
    <property type="project" value="TreeGrafter"/>
</dbReference>
<keyword evidence="7" id="KW-1185">Reference proteome</keyword>
<dbReference type="Pfam" id="PF00488">
    <property type="entry name" value="MutS_V"/>
    <property type="match status" value="1"/>
</dbReference>